<protein>
    <submittedName>
        <fullName evidence="3">PBSX family phage terminase large subunit</fullName>
    </submittedName>
</protein>
<dbReference type="Gene3D" id="3.30.420.280">
    <property type="match status" value="1"/>
</dbReference>
<accession>A0AAJ6DDI2</accession>
<gene>
    <name evidence="3" type="ORF">QDX21_03450</name>
</gene>
<dbReference type="InterPro" id="IPR035421">
    <property type="entry name" value="Terminase_6C"/>
</dbReference>
<dbReference type="EMBL" id="CP122566">
    <property type="protein sequence ID" value="WGH93867.1"/>
    <property type="molecule type" value="Genomic_DNA"/>
</dbReference>
<dbReference type="RefSeq" id="WP_279675150.1">
    <property type="nucleotide sequence ID" value="NZ_CP122566.1"/>
</dbReference>
<proteinExistence type="predicted"/>
<organism evidence="3 4">
    <name type="scientific">Auritidibacter ignavus</name>
    <dbReference type="NCBI Taxonomy" id="678932"/>
    <lineage>
        <taxon>Bacteria</taxon>
        <taxon>Bacillati</taxon>
        <taxon>Actinomycetota</taxon>
        <taxon>Actinomycetes</taxon>
        <taxon>Micrococcales</taxon>
        <taxon>Micrococcaceae</taxon>
        <taxon>Auritidibacter</taxon>
    </lineage>
</organism>
<dbReference type="InterPro" id="IPR027417">
    <property type="entry name" value="P-loop_NTPase"/>
</dbReference>
<dbReference type="Proteomes" id="UP001224674">
    <property type="component" value="Chromosome"/>
</dbReference>
<evidence type="ECO:0000259" key="2">
    <source>
        <dbReference type="Pfam" id="PF17289"/>
    </source>
</evidence>
<keyword evidence="4" id="KW-1185">Reference proteome</keyword>
<dbReference type="Gene3D" id="3.40.50.300">
    <property type="entry name" value="P-loop containing nucleotide triphosphate hydrolases"/>
    <property type="match status" value="1"/>
</dbReference>
<dbReference type="Pfam" id="PF03237">
    <property type="entry name" value="Terminase_6N"/>
    <property type="match status" value="1"/>
</dbReference>
<dbReference type="InterPro" id="IPR006437">
    <property type="entry name" value="Phage_terminase_lsu"/>
</dbReference>
<name>A0AAJ6DDI2_9MICC</name>
<feature type="domain" description="Terminase large subunit gp17-like C-terminal" evidence="2">
    <location>
        <begin position="250"/>
        <end position="405"/>
    </location>
</feature>
<reference evidence="3 4" key="1">
    <citation type="submission" date="2023-03" db="EMBL/GenBank/DDBJ databases">
        <title>Complete genome sequences of several Auritidibacter ignavus strains isolated from ear infections.</title>
        <authorList>
            <person name="Baehr T."/>
            <person name="Baumhoegger A.M."/>
        </authorList>
    </citation>
    <scope>NUCLEOTIDE SEQUENCE [LARGE SCALE GENOMIC DNA]</scope>
    <source>
        <strain evidence="3 4">BABAE-6</strain>
    </source>
</reference>
<sequence>MPTLDGLLSPKQHQYLTGSRHRVNLTTGAIRSGKTLVTLIRWVTFIIRAPRGGELIMVGRTRDSVWRNCVSVLQDPNLFGPIATQVKGNYGAPTINALGRTIHIIGASDAKAEKTIRGLTVSGAYVDELTTIDEQFFTQLLGRMSVPGAKLFASTNPEGPAHWAKTKFIDRIGGDLKDWGHWAFTIDDNPSLEETYKNSIKKEFTGVWYERFIEGKWVAGEGAIFNMWDPQHHIIRWDDLPPMAELLAVGVDYGTSNATAAISLGIGLDGDLYALHEWSHSGRDTRQPLTDAQLANHLETWLAIPHAPDDPRTPRHIILDPSAASFHTELATRGTHATPADNNVLYGIRTLASLLSQGRLHVADTCKTLIEEMPGYAWDPKATENGEDKPIKRADHAIDALRYAVVTTEQHWKPIHVRQTKQHPGEGEQHAVA</sequence>
<keyword evidence="1" id="KW-1188">Viral release from host cell</keyword>
<dbReference type="AlphaFoldDB" id="A0AAJ6DDI2"/>
<dbReference type="PANTHER" id="PTHR39184">
    <property type="match status" value="1"/>
</dbReference>
<dbReference type="InterPro" id="IPR052380">
    <property type="entry name" value="Viral_DNA_packaging_terminase"/>
</dbReference>
<dbReference type="PANTHER" id="PTHR39184:SF1">
    <property type="entry name" value="PBSX PHAGE TERMINASE LARGE SUBUNIT"/>
    <property type="match status" value="1"/>
</dbReference>
<evidence type="ECO:0000313" key="3">
    <source>
        <dbReference type="EMBL" id="WGH93867.1"/>
    </source>
</evidence>
<evidence type="ECO:0000313" key="4">
    <source>
        <dbReference type="Proteomes" id="UP001224674"/>
    </source>
</evidence>
<dbReference type="NCBIfam" id="TIGR01547">
    <property type="entry name" value="phage_term_2"/>
    <property type="match status" value="1"/>
</dbReference>
<evidence type="ECO:0000256" key="1">
    <source>
        <dbReference type="ARBA" id="ARBA00022612"/>
    </source>
</evidence>
<dbReference type="Pfam" id="PF17289">
    <property type="entry name" value="Terminase_6C"/>
    <property type="match status" value="1"/>
</dbReference>